<evidence type="ECO:0000259" key="2">
    <source>
        <dbReference type="PROSITE" id="PS50994"/>
    </source>
</evidence>
<feature type="domain" description="Integrase catalytic" evidence="2">
    <location>
        <begin position="1027"/>
        <end position="1196"/>
    </location>
</feature>
<dbReference type="Gene3D" id="3.30.420.10">
    <property type="entry name" value="Ribonuclease H-like superfamily/Ribonuclease H"/>
    <property type="match status" value="1"/>
</dbReference>
<dbReference type="InterPro" id="IPR002347">
    <property type="entry name" value="SDR_fam"/>
</dbReference>
<feature type="region of interest" description="Disordered" evidence="1">
    <location>
        <begin position="1315"/>
        <end position="1396"/>
    </location>
</feature>
<dbReference type="InterPro" id="IPR052184">
    <property type="entry name" value="SDR_enzymes"/>
</dbReference>
<feature type="compositionally biased region" description="Pro residues" evidence="1">
    <location>
        <begin position="1321"/>
        <end position="1335"/>
    </location>
</feature>
<feature type="compositionally biased region" description="Low complexity" evidence="1">
    <location>
        <begin position="1344"/>
        <end position="1353"/>
    </location>
</feature>
<dbReference type="GO" id="GO:0015074">
    <property type="term" value="P:DNA integration"/>
    <property type="evidence" value="ECO:0007669"/>
    <property type="project" value="InterPro"/>
</dbReference>
<dbReference type="SUPFAM" id="SSF49785">
    <property type="entry name" value="Galactose-binding domain-like"/>
    <property type="match status" value="1"/>
</dbReference>
<dbReference type="GO" id="GO:0016616">
    <property type="term" value="F:oxidoreductase activity, acting on the CH-OH group of donors, NAD or NADP as acceptor"/>
    <property type="evidence" value="ECO:0007669"/>
    <property type="project" value="TreeGrafter"/>
</dbReference>
<dbReference type="EMBL" id="BDSP01000041">
    <property type="protein sequence ID" value="GAX11408.1"/>
    <property type="molecule type" value="Genomic_DNA"/>
</dbReference>
<dbReference type="PANTHER" id="PTHR45458:SF1">
    <property type="entry name" value="SHORT CHAIN DEHYDROGENASE"/>
    <property type="match status" value="1"/>
</dbReference>
<feature type="compositionally biased region" description="Polar residues" evidence="1">
    <location>
        <begin position="878"/>
        <end position="892"/>
    </location>
</feature>
<keyword evidence="4" id="KW-1185">Reference proteome</keyword>
<dbReference type="InterPro" id="IPR036291">
    <property type="entry name" value="NAD(P)-bd_dom_sf"/>
</dbReference>
<dbReference type="InterPro" id="IPR036397">
    <property type="entry name" value="RNaseH_sf"/>
</dbReference>
<dbReference type="InterPro" id="IPR001584">
    <property type="entry name" value="Integrase_cat-core"/>
</dbReference>
<protein>
    <recommendedName>
        <fullName evidence="2">Integrase catalytic domain-containing protein</fullName>
    </recommendedName>
</protein>
<gene>
    <name evidence="3" type="ORF">FisN_22Lu086</name>
</gene>
<organism evidence="3 4">
    <name type="scientific">Fistulifera solaris</name>
    <name type="common">Oleaginous diatom</name>
    <dbReference type="NCBI Taxonomy" id="1519565"/>
    <lineage>
        <taxon>Eukaryota</taxon>
        <taxon>Sar</taxon>
        <taxon>Stramenopiles</taxon>
        <taxon>Ochrophyta</taxon>
        <taxon>Bacillariophyta</taxon>
        <taxon>Bacillariophyceae</taxon>
        <taxon>Bacillariophycidae</taxon>
        <taxon>Naviculales</taxon>
        <taxon>Naviculaceae</taxon>
        <taxon>Fistulifera</taxon>
    </lineage>
</organism>
<dbReference type="InterPro" id="IPR012337">
    <property type="entry name" value="RNaseH-like_sf"/>
</dbReference>
<dbReference type="InParanoid" id="A0A1Z5JC92"/>
<name>A0A1Z5JC92_FISSO</name>
<dbReference type="InterPro" id="IPR008979">
    <property type="entry name" value="Galactose-bd-like_sf"/>
</dbReference>
<dbReference type="Pfam" id="PF00106">
    <property type="entry name" value="adh_short"/>
    <property type="match status" value="1"/>
</dbReference>
<dbReference type="SUPFAM" id="SSF53098">
    <property type="entry name" value="Ribonuclease H-like"/>
    <property type="match status" value="1"/>
</dbReference>
<dbReference type="PROSITE" id="PS50994">
    <property type="entry name" value="INTEGRASE"/>
    <property type="match status" value="1"/>
</dbReference>
<accession>A0A1Z5JC92</accession>
<sequence>MPDERYSIADQKARFARAKRENNRRYLDITTVYDPSSLKGQRVAVTGADKGLGLALAAELTHVGAEVIAIVRSSSSELEGLGVRQIVSGIDVTDDEKCAGLSEHIDGGPIDILINNVGFLKKEGEKLDSLDFPTQIKTIDISACGHLRVTSALLDLLKEGSKVIMITSQAGSIGWREVQSPNGGNYGHHMSKASANMLSVLLANEVKNRGIAVGIFHPGFQKTEMTLELKDTWESEGAVDPPVGAKRVLYETIQLTMEKSGKFRNCEDGLEIPCWYFVITKPPASLSPVPSSHSLIPHKRALRVITMTDFSSASIRVPHEHLTPIKGKPSYATVDRLYSEVIANALSVPSTHWGGTHGHVGLLLSGEEFRELTGHDFQPLTHPGTLVPYPANATSAQRADANRAHDTAIEDYLRQEYVHQLLRQQIIAAVDPIYMMSLRGTEIGLGRVNLETGRVSAYAMVVYLKDKFTKITAAEIEANRLSLASAWTPDQPIQALWNRHVEIRDFAIAAEEPLSDRLVMDQTLLLFQTAGHGTLQSACDAWRRRPLAEKTYDNFMNYFTEEHEALQEHLTTSVAGYHHANSAGSVIPPGVSPAPAVVPQLAAASATVPAPTNPYEVVAEGGFRMYYCWTHGLGMNAEHTSKTCNHPADGHIHSATLKSAKHTKGSNKINIGGRPPALVSPVTDGIADSGCTSHFLPIDTPVESCLPTANPITIANPNGTLMHSTHDAILSLPGLPLSARRAHIVPDLHTKPLLSIGQLCDAGCHVEFTAQAIHVYYNNAVILSGLRSPITKLWTLPLSSPSPTSEGAPCTAVALNTLAVSVGDPSPSPLTDALAVSVDVPCSSALSPVAVSEGVSHPTPCDGRPFLSVCERCPNVSSAPMSEGASSPSLSLAVSEGADTSPVTPVPVDSASLSESANASVSITTPASLVAFAHAALFSPALSTLDVALQRDLLPHFPGLSRDALRRHPPISVATAKGHMDQIRKNLRSTKRPGILSAPADNEAAVLDDAFPPPEPDAERSHHCYAGIIQPTGQTYSDQTGRFPALSSTGNNYLFVMYDYDSNCIFAEPIASRKASDILTAFKTVHATLCRAGLKPRLHRLDNECDLSLKEFMADAGIDFQLTPPHVHRRNAAERAIRTFQNHFIAGLCSTDRNFPIHLWDRLLPQALLTLNLLRTSRINHKLSAYAQVYGAFNFDRTPIGPPGTKVLVHEKPGQRTTWAPHAVEGWYLGPALESYRCFRVWIWDTKMERITDTLEWFPEHVTMPTASASDLLLAGLRDVTQALRTTSITSPLPVTTDSHVAELKTLVDALSGAPSVVPVSPSPPCSPPSMPPPAPRRKSVTFAPDVPVDPAASPQHFRSVDTPFKTVTRRRPRHKTKTKPHRNHRQAPQHHHGTRANKTVELAASATLLGPPDVDSSFLHHALHGNALNPDTGKVAEFPELSRSSDGPQWVNGNDEEVHRLAQGFRHIPGSNTIHFISIKDIPKGMRAAYVRVVCAYRPEKENPFRVRWCIGGDQIYFAGDKSTKTAALETAKLFFNSVLSTPGAKMMTLDLKDYYLGTILGNLEYIRIPVSILSQHIIDHYNLEPLIHNGFVYAAVSKGMYGLPQAGKLANDQLIARLAPHGYHPVPHTHGLWRDSRSDLTFTLVVDDFAVKYTDDRDVHRLLQTLRDTGYRLSEDWSGSRYVGLNLDWDYNNRTVDLSMPGYIERALTRFQHPTPTAPEDSPHPWQQPTYGAKTQYAEAPDNTPYLDAKNINLLQQILGVLLYYARAIDCTMLPALGSIAACQAQPTMKTMETLTQLLNYCASHPSGVVRYRASDMVLWIDSDASYLSVSEARSRAAGYYFLSSDPTKLPDPTSPPINGAITVYCQIMKHVHLPPDEEMYTIMNRFLLILFLASSTRAFLPNKKRAVQSSTALASKERKPWDVFRFVSQSSKFVPTPFSSKASKQLVRPNDVLWKASTPTFTFAPLDDVVMGGASSSTFANGVWKGTVTDANNGGFIGIRNTPNFNWDLSSCRGLELTLRRRTGPSVSRFKVGIRDSTDFNGLVWAASFDLPTTTKKIRVPFDKLTPTKFATVVNGVELNRSNVVGIQLIYSKFEYGGELNPKFAIGDVDLEILEIRAY</sequence>
<feature type="region of interest" description="Disordered" evidence="1">
    <location>
        <begin position="878"/>
        <end position="910"/>
    </location>
</feature>
<dbReference type="PANTHER" id="PTHR45458">
    <property type="entry name" value="SHORT-CHAIN DEHYDROGENASE/REDUCTASE SDR"/>
    <property type="match status" value="1"/>
</dbReference>
<dbReference type="Pfam" id="PF08547">
    <property type="entry name" value="CIA30"/>
    <property type="match status" value="1"/>
</dbReference>
<dbReference type="Gene3D" id="3.40.50.720">
    <property type="entry name" value="NAD(P)-binding Rossmann-like Domain"/>
    <property type="match status" value="1"/>
</dbReference>
<dbReference type="OrthoDB" id="42774at2759"/>
<reference evidence="3 4" key="1">
    <citation type="journal article" date="2015" name="Plant Cell">
        <title>Oil accumulation by the oleaginous diatom Fistulifera solaris as revealed by the genome and transcriptome.</title>
        <authorList>
            <person name="Tanaka T."/>
            <person name="Maeda Y."/>
            <person name="Veluchamy A."/>
            <person name="Tanaka M."/>
            <person name="Abida H."/>
            <person name="Marechal E."/>
            <person name="Bowler C."/>
            <person name="Muto M."/>
            <person name="Sunaga Y."/>
            <person name="Tanaka M."/>
            <person name="Yoshino T."/>
            <person name="Taniguchi T."/>
            <person name="Fukuda Y."/>
            <person name="Nemoto M."/>
            <person name="Matsumoto M."/>
            <person name="Wong P.S."/>
            <person name="Aburatani S."/>
            <person name="Fujibuchi W."/>
        </authorList>
    </citation>
    <scope>NUCLEOTIDE SEQUENCE [LARGE SCALE GENOMIC DNA]</scope>
    <source>
        <strain evidence="3 4">JPCC DA0580</strain>
    </source>
</reference>
<proteinExistence type="predicted"/>
<dbReference type="InterPro" id="IPR013857">
    <property type="entry name" value="NADH-UbQ_OxRdtase-assoc_prot30"/>
</dbReference>
<evidence type="ECO:0000256" key="1">
    <source>
        <dbReference type="SAM" id="MobiDB-lite"/>
    </source>
</evidence>
<feature type="compositionally biased region" description="Basic residues" evidence="1">
    <location>
        <begin position="1368"/>
        <end position="1396"/>
    </location>
</feature>
<dbReference type="Proteomes" id="UP000198406">
    <property type="component" value="Unassembled WGS sequence"/>
</dbReference>
<dbReference type="SUPFAM" id="SSF51735">
    <property type="entry name" value="NAD(P)-binding Rossmann-fold domains"/>
    <property type="match status" value="1"/>
</dbReference>
<dbReference type="GO" id="GO:0003676">
    <property type="term" value="F:nucleic acid binding"/>
    <property type="evidence" value="ECO:0007669"/>
    <property type="project" value="InterPro"/>
</dbReference>
<dbReference type="PRINTS" id="PR00081">
    <property type="entry name" value="GDHRDH"/>
</dbReference>
<evidence type="ECO:0000313" key="3">
    <source>
        <dbReference type="EMBL" id="GAX11408.1"/>
    </source>
</evidence>
<comment type="caution">
    <text evidence="3">The sequence shown here is derived from an EMBL/GenBank/DDBJ whole genome shotgun (WGS) entry which is preliminary data.</text>
</comment>
<evidence type="ECO:0000313" key="4">
    <source>
        <dbReference type="Proteomes" id="UP000198406"/>
    </source>
</evidence>